<feature type="region of interest" description="Disordered" evidence="1">
    <location>
        <begin position="405"/>
        <end position="426"/>
    </location>
</feature>
<feature type="compositionally biased region" description="Basic residues" evidence="1">
    <location>
        <begin position="555"/>
        <end position="565"/>
    </location>
</feature>
<sequence length="578" mass="63366">MNAAAAAEAVLGEELVPVSDAEVDRARAYIAATGLAGFFTTALDRRRRSPAGRPRTLTVEALLVGLLLCAVTDRNVLLSGVNLLLHHRLTARSRDSLGIAPRPLTANSVEASYAVVRRLFHAMVAVFDDSPTPKNRRLTETEFAARLVPLSDGQRDDRRRLRDWVGNRVLAPSFTRLLHTLRAYPATGSCVDATPFRTHARKPSRSAGTTSADPDAGLYLRTTADKPDPTERSTSRTPRSATKITGKSAKKILRELFGYEATLLVNGSTHPVDDRIAPPVLVGGYTVEPPGHRPGGAAADVLRQAVANGWPTGLLAADRAYNNSDPDTFQLPARALGFQPLFDYRDDQLGIQAEHAGAIQVEGRWHCPHMPAALIHATGDFREQRTDEQTWRQRVAARTDYELRPKANPDAEGHQRMSCPAAGPTPAVRCPLKKQSMRFTAKPTVTPATSPVTPPAICGQQSVTIPPEAGAKHHQALPYATPRWRNAYHTLRNGIEGTNGYLKDPANVGLESSGTRRIRGIAATTFLLGFQLAASNLRKHAHWHHAYPADPSTPPRRRPRRRHTRPLTEWTHRTDQPR</sequence>
<evidence type="ECO:0000313" key="3">
    <source>
        <dbReference type="Proteomes" id="UP000282084"/>
    </source>
</evidence>
<proteinExistence type="predicted"/>
<keyword evidence="3" id="KW-1185">Reference proteome</keyword>
<gene>
    <name evidence="2" type="ORF">C8E97_0362</name>
</gene>
<comment type="caution">
    <text evidence="2">The sequence shown here is derived from an EMBL/GenBank/DDBJ whole genome shotgun (WGS) entry which is preliminary data.</text>
</comment>
<evidence type="ECO:0000313" key="2">
    <source>
        <dbReference type="EMBL" id="RKT51872.1"/>
    </source>
</evidence>
<feature type="compositionally biased region" description="Basic and acidic residues" evidence="1">
    <location>
        <begin position="223"/>
        <end position="234"/>
    </location>
</feature>
<feature type="compositionally biased region" description="Basic and acidic residues" evidence="1">
    <location>
        <begin position="405"/>
        <end position="415"/>
    </location>
</feature>
<evidence type="ECO:0008006" key="4">
    <source>
        <dbReference type="Google" id="ProtNLM"/>
    </source>
</evidence>
<dbReference type="Proteomes" id="UP000282084">
    <property type="component" value="Unassembled WGS sequence"/>
</dbReference>
<name>A0A495VRF0_9PSEU</name>
<organism evidence="2 3">
    <name type="scientific">Saccharothrix australiensis</name>
    <dbReference type="NCBI Taxonomy" id="2072"/>
    <lineage>
        <taxon>Bacteria</taxon>
        <taxon>Bacillati</taxon>
        <taxon>Actinomycetota</taxon>
        <taxon>Actinomycetes</taxon>
        <taxon>Pseudonocardiales</taxon>
        <taxon>Pseudonocardiaceae</taxon>
        <taxon>Saccharothrix</taxon>
    </lineage>
</organism>
<accession>A0A495VRF0</accession>
<feature type="compositionally biased region" description="Polar residues" evidence="1">
    <location>
        <begin position="235"/>
        <end position="245"/>
    </location>
</feature>
<dbReference type="EMBL" id="RBXO01000001">
    <property type="protein sequence ID" value="RKT51872.1"/>
    <property type="molecule type" value="Genomic_DNA"/>
</dbReference>
<dbReference type="AlphaFoldDB" id="A0A495VRF0"/>
<protein>
    <recommendedName>
        <fullName evidence="4">DDE family transposase</fullName>
    </recommendedName>
</protein>
<evidence type="ECO:0000256" key="1">
    <source>
        <dbReference type="SAM" id="MobiDB-lite"/>
    </source>
</evidence>
<feature type="region of interest" description="Disordered" evidence="1">
    <location>
        <begin position="194"/>
        <end position="245"/>
    </location>
</feature>
<feature type="region of interest" description="Disordered" evidence="1">
    <location>
        <begin position="545"/>
        <end position="578"/>
    </location>
</feature>
<reference evidence="2 3" key="1">
    <citation type="submission" date="2018-10" db="EMBL/GenBank/DDBJ databases">
        <title>Sequencing the genomes of 1000 actinobacteria strains.</title>
        <authorList>
            <person name="Klenk H.-P."/>
        </authorList>
    </citation>
    <scope>NUCLEOTIDE SEQUENCE [LARGE SCALE GENOMIC DNA]</scope>
    <source>
        <strain evidence="2 3">DSM 43800</strain>
    </source>
</reference>